<name>A0A7W3LPP7_ACTNM</name>
<evidence type="ECO:0000259" key="1">
    <source>
        <dbReference type="Pfam" id="PF10021"/>
    </source>
</evidence>
<evidence type="ECO:0000313" key="3">
    <source>
        <dbReference type="Proteomes" id="UP000572680"/>
    </source>
</evidence>
<gene>
    <name evidence="2" type="ORF">HNR61_003646</name>
</gene>
<dbReference type="AlphaFoldDB" id="A0A7W3LPP7"/>
<dbReference type="EMBL" id="JACJIA010000004">
    <property type="protein sequence ID" value="MBA8952006.1"/>
    <property type="molecule type" value="Genomic_DNA"/>
</dbReference>
<dbReference type="NCBIfam" id="TIGR02452">
    <property type="entry name" value="TIGR02452 family protein"/>
    <property type="match status" value="1"/>
</dbReference>
<dbReference type="InterPro" id="IPR019261">
    <property type="entry name" value="PARG_cat_microbial"/>
</dbReference>
<protein>
    <submittedName>
        <fullName evidence="2">Uncharacterized protein (TIGR02452 family)</fullName>
    </submittedName>
</protein>
<dbReference type="Proteomes" id="UP000572680">
    <property type="component" value="Unassembled WGS sequence"/>
</dbReference>
<sequence>MSRHPRRAVAQQTVRILDEGGYRAPSGREVRLADQVTDCVRNTVLYRPAELDALLSRSPSIPGVSTRLEVTGETTLAAARRLCADGPADGGMPFVLNFASAKNPGGGFLNGAHAQEEGLARSSGLYASLLAAREYYDFHRAQGDLLYSDHMIYSPGVPVFRDDSGALLEEPYRVAFLTSPAPNRGAIRRPEQAARVPEVLRERARRLLAVAVARGHRRLVLGAWGCGVFRNDPAEVAGTFAGLLRPGAEFDGRFAHVVFAVWDTAPGAPRQVAFEEAFAGLSTP</sequence>
<keyword evidence="3" id="KW-1185">Reference proteome</keyword>
<dbReference type="PANTHER" id="PTHR35596">
    <property type="entry name" value="DUF2263 DOMAIN-CONTAINING PROTEIN"/>
    <property type="match status" value="1"/>
</dbReference>
<reference evidence="2 3" key="1">
    <citation type="submission" date="2020-08" db="EMBL/GenBank/DDBJ databases">
        <title>Genomic Encyclopedia of Type Strains, Phase IV (KMG-IV): sequencing the most valuable type-strain genomes for metagenomic binning, comparative biology and taxonomic classification.</title>
        <authorList>
            <person name="Goeker M."/>
        </authorList>
    </citation>
    <scope>NUCLEOTIDE SEQUENCE [LARGE SCALE GENOMIC DNA]</scope>
    <source>
        <strain evidence="2 3">DSM 44197</strain>
    </source>
</reference>
<dbReference type="Pfam" id="PF10021">
    <property type="entry name" value="PARG_cat_microb"/>
    <property type="match status" value="1"/>
</dbReference>
<dbReference type="SUPFAM" id="SSF52949">
    <property type="entry name" value="Macro domain-like"/>
    <property type="match status" value="1"/>
</dbReference>
<evidence type="ECO:0000313" key="2">
    <source>
        <dbReference type="EMBL" id="MBA8952006.1"/>
    </source>
</evidence>
<comment type="caution">
    <text evidence="2">The sequence shown here is derived from an EMBL/GenBank/DDBJ whole genome shotgun (WGS) entry which is preliminary data.</text>
</comment>
<dbReference type="PANTHER" id="PTHR35596:SF1">
    <property type="entry name" value="MICROBIAL-TYPE PARG CATALYTIC DOMAIN-CONTAINING PROTEIN"/>
    <property type="match status" value="1"/>
</dbReference>
<organism evidence="2 3">
    <name type="scientific">Actinomadura namibiensis</name>
    <dbReference type="NCBI Taxonomy" id="182080"/>
    <lineage>
        <taxon>Bacteria</taxon>
        <taxon>Bacillati</taxon>
        <taxon>Actinomycetota</taxon>
        <taxon>Actinomycetes</taxon>
        <taxon>Streptosporangiales</taxon>
        <taxon>Thermomonosporaceae</taxon>
        <taxon>Actinomadura</taxon>
    </lineage>
</organism>
<proteinExistence type="predicted"/>
<dbReference type="RefSeq" id="WP_182844294.1">
    <property type="nucleotide sequence ID" value="NZ_BAAALP010000014.1"/>
</dbReference>
<feature type="domain" description="Microbial-type PARG catalytic" evidence="1">
    <location>
        <begin position="10"/>
        <end position="162"/>
    </location>
</feature>
<accession>A0A7W3LPP7</accession>
<dbReference type="PIRSF" id="PIRSF014899">
    <property type="entry name" value="UCP014899"/>
    <property type="match status" value="1"/>
</dbReference>
<dbReference type="InterPro" id="IPR043472">
    <property type="entry name" value="Macro_dom-like"/>
</dbReference>
<dbReference type="Gene3D" id="3.40.220.10">
    <property type="entry name" value="Leucine Aminopeptidase, subunit E, domain 1"/>
    <property type="match status" value="1"/>
</dbReference>
<dbReference type="InterPro" id="IPR012664">
    <property type="entry name" value="CHP02452"/>
</dbReference>